<dbReference type="SUPFAM" id="SSF52242">
    <property type="entry name" value="Cobalamin (vitamin B12)-binding domain"/>
    <property type="match status" value="1"/>
</dbReference>
<dbReference type="GO" id="GO:0005829">
    <property type="term" value="C:cytosol"/>
    <property type="evidence" value="ECO:0007669"/>
    <property type="project" value="TreeGrafter"/>
</dbReference>
<dbReference type="KEGG" id="dli:dnl_47110"/>
<organism evidence="7 8">
    <name type="scientific">Desulfonema limicola</name>
    <dbReference type="NCBI Taxonomy" id="45656"/>
    <lineage>
        <taxon>Bacteria</taxon>
        <taxon>Pseudomonadati</taxon>
        <taxon>Thermodesulfobacteriota</taxon>
        <taxon>Desulfobacteria</taxon>
        <taxon>Desulfobacterales</taxon>
        <taxon>Desulfococcaceae</taxon>
        <taxon>Desulfonema</taxon>
    </lineage>
</organism>
<keyword evidence="3" id="KW-0479">Metal-binding</keyword>
<reference evidence="7" key="1">
    <citation type="journal article" date="2021" name="Microb. Physiol.">
        <title>Proteogenomic Insights into the Physiology of Marine, Sulfate-Reducing, Filamentous Desulfonema limicola and Desulfonema magnum.</title>
        <authorList>
            <person name="Schnaars V."/>
            <person name="Wohlbrand L."/>
            <person name="Scheve S."/>
            <person name="Hinrichs C."/>
            <person name="Reinhardt R."/>
            <person name="Rabus R."/>
        </authorList>
    </citation>
    <scope>NUCLEOTIDE SEQUENCE</scope>
    <source>
        <strain evidence="7">5ac10</strain>
    </source>
</reference>
<dbReference type="GO" id="GO:0051536">
    <property type="term" value="F:iron-sulfur cluster binding"/>
    <property type="evidence" value="ECO:0007669"/>
    <property type="project" value="UniProtKB-KW"/>
</dbReference>
<feature type="domain" description="B12-binding" evidence="6">
    <location>
        <begin position="1"/>
        <end position="145"/>
    </location>
</feature>
<evidence type="ECO:0000256" key="4">
    <source>
        <dbReference type="ARBA" id="ARBA00023004"/>
    </source>
</evidence>
<evidence type="ECO:0000256" key="3">
    <source>
        <dbReference type="ARBA" id="ARBA00022723"/>
    </source>
</evidence>
<dbReference type="Proteomes" id="UP000663720">
    <property type="component" value="Chromosome"/>
</dbReference>
<keyword evidence="8" id="KW-1185">Reference proteome</keyword>
<dbReference type="InterPro" id="IPR006158">
    <property type="entry name" value="Cobalamin-bd"/>
</dbReference>
<evidence type="ECO:0000256" key="2">
    <source>
        <dbReference type="ARBA" id="ARBA00022691"/>
    </source>
</evidence>
<dbReference type="PROSITE" id="PS51332">
    <property type="entry name" value="B12_BINDING"/>
    <property type="match status" value="1"/>
</dbReference>
<keyword evidence="5" id="KW-0411">Iron-sulfur</keyword>
<dbReference type="GO" id="GO:0046872">
    <property type="term" value="F:metal ion binding"/>
    <property type="evidence" value="ECO:0007669"/>
    <property type="project" value="UniProtKB-KW"/>
</dbReference>
<evidence type="ECO:0000313" key="7">
    <source>
        <dbReference type="EMBL" id="QTA82337.1"/>
    </source>
</evidence>
<dbReference type="RefSeq" id="WP_246514760.1">
    <property type="nucleotide sequence ID" value="NZ_CP061799.1"/>
</dbReference>
<evidence type="ECO:0000256" key="1">
    <source>
        <dbReference type="ARBA" id="ARBA00001966"/>
    </source>
</evidence>
<dbReference type="Pfam" id="PF02310">
    <property type="entry name" value="B12-binding"/>
    <property type="match status" value="1"/>
</dbReference>
<dbReference type="CDD" id="cd02068">
    <property type="entry name" value="radical_SAM_B12_BD"/>
    <property type="match status" value="1"/>
</dbReference>
<dbReference type="InterPro" id="IPR051198">
    <property type="entry name" value="BchE-like"/>
</dbReference>
<gene>
    <name evidence="7" type="ORF">dnl_47110</name>
</gene>
<dbReference type="PANTHER" id="PTHR43409:SF7">
    <property type="entry name" value="BLL1977 PROTEIN"/>
    <property type="match status" value="1"/>
</dbReference>
<evidence type="ECO:0000259" key="6">
    <source>
        <dbReference type="PROSITE" id="PS51332"/>
    </source>
</evidence>
<dbReference type="Gene3D" id="3.40.50.280">
    <property type="entry name" value="Cobalamin-binding domain"/>
    <property type="match status" value="1"/>
</dbReference>
<evidence type="ECO:0000313" key="8">
    <source>
        <dbReference type="Proteomes" id="UP000663720"/>
    </source>
</evidence>
<proteinExistence type="predicted"/>
<sequence>MKILLINPPNCGKSIPEQEYGIENLKMIFRGEPLALEVIAGNLEGHEVLISDQKAAPDTLWTDIEAFNPDLAGITGMTCEANWVVKTAEQIKKQYPGLTIAAGGHHASCDPDFFNTSDIDYIVTGLGKLSFRELADAIETGTETKGIPGVAKNSPSSSLSYIPRKFSTADLVNSKAPATT</sequence>
<protein>
    <submittedName>
        <fullName evidence="7">Cobalamin-binding domain-containing protein</fullName>
    </submittedName>
</protein>
<evidence type="ECO:0000256" key="5">
    <source>
        <dbReference type="ARBA" id="ARBA00023014"/>
    </source>
</evidence>
<dbReference type="GO" id="GO:0031419">
    <property type="term" value="F:cobalamin binding"/>
    <property type="evidence" value="ECO:0007669"/>
    <property type="project" value="InterPro"/>
</dbReference>
<dbReference type="AlphaFoldDB" id="A0A975BBJ5"/>
<keyword evidence="2" id="KW-0949">S-adenosyl-L-methionine</keyword>
<dbReference type="EMBL" id="CP061799">
    <property type="protein sequence ID" value="QTA82337.1"/>
    <property type="molecule type" value="Genomic_DNA"/>
</dbReference>
<dbReference type="InterPro" id="IPR036724">
    <property type="entry name" value="Cobalamin-bd_sf"/>
</dbReference>
<dbReference type="PANTHER" id="PTHR43409">
    <property type="entry name" value="ANAEROBIC MAGNESIUM-PROTOPORPHYRIN IX MONOMETHYL ESTER CYCLASE-RELATED"/>
    <property type="match status" value="1"/>
</dbReference>
<comment type="cofactor">
    <cofactor evidence="1">
        <name>[4Fe-4S] cluster</name>
        <dbReference type="ChEBI" id="CHEBI:49883"/>
    </cofactor>
</comment>
<name>A0A975BBJ5_9BACT</name>
<keyword evidence="4" id="KW-0408">Iron</keyword>
<accession>A0A975BBJ5</accession>